<accession>I3IKJ9</accession>
<protein>
    <recommendedName>
        <fullName evidence="4">Cardiolipin synthase N-terminal domain-containing protein</fullName>
    </recommendedName>
</protein>
<dbReference type="AlphaFoldDB" id="I3IKJ9"/>
<organism evidence="2 3">
    <name type="scientific">Candidatus Jettenia caeni</name>
    <dbReference type="NCBI Taxonomy" id="247490"/>
    <lineage>
        <taxon>Bacteria</taxon>
        <taxon>Pseudomonadati</taxon>
        <taxon>Planctomycetota</taxon>
        <taxon>Candidatus Brocadiia</taxon>
        <taxon>Candidatus Brocadiales</taxon>
        <taxon>Candidatus Brocadiaceae</taxon>
        <taxon>Candidatus Jettenia</taxon>
    </lineage>
</organism>
<reference evidence="2 3" key="1">
    <citation type="journal article" date="2012" name="FEBS Lett.">
        <title>Anammox organism KSU-1 expresses a NirK-type copper-containing nitrite reductase instead of a NirS-type with cytochrome cd1.</title>
        <authorList>
            <person name="Hira D."/>
            <person name="Toh H."/>
            <person name="Migita C.T."/>
            <person name="Okubo H."/>
            <person name="Nishiyama T."/>
            <person name="Hattori M."/>
            <person name="Furukawa K."/>
            <person name="Fujii T."/>
        </authorList>
    </citation>
    <scope>NUCLEOTIDE SEQUENCE [LARGE SCALE GENOMIC DNA]</scope>
</reference>
<gene>
    <name evidence="2" type="ORF">KSU1_C0648</name>
</gene>
<evidence type="ECO:0008006" key="4">
    <source>
        <dbReference type="Google" id="ProtNLM"/>
    </source>
</evidence>
<proteinExistence type="predicted"/>
<dbReference type="STRING" id="247490.KSU1_C0648"/>
<dbReference type="EMBL" id="BAFH01000003">
    <property type="protein sequence ID" value="GAB62244.1"/>
    <property type="molecule type" value="Genomic_DNA"/>
</dbReference>
<comment type="caution">
    <text evidence="2">The sequence shown here is derived from an EMBL/GenBank/DDBJ whole genome shotgun (WGS) entry which is preliminary data.</text>
</comment>
<feature type="transmembrane region" description="Helical" evidence="1">
    <location>
        <begin position="20"/>
        <end position="41"/>
    </location>
</feature>
<keyword evidence="1" id="KW-0812">Transmembrane</keyword>
<evidence type="ECO:0000256" key="1">
    <source>
        <dbReference type="SAM" id="Phobius"/>
    </source>
</evidence>
<keyword evidence="3" id="KW-1185">Reference proteome</keyword>
<keyword evidence="1" id="KW-0472">Membrane</keyword>
<sequence>MFLHVSFLYYFPLSKEVKTLIIFSLGIFYFVIPIGALFYFTSQKVWMKLSKANKLVDKVLDRG</sequence>
<dbReference type="Proteomes" id="UP000002985">
    <property type="component" value="Unassembled WGS sequence"/>
</dbReference>
<keyword evidence="1" id="KW-1133">Transmembrane helix</keyword>
<evidence type="ECO:0000313" key="2">
    <source>
        <dbReference type="EMBL" id="GAB62244.1"/>
    </source>
</evidence>
<evidence type="ECO:0000313" key="3">
    <source>
        <dbReference type="Proteomes" id="UP000002985"/>
    </source>
</evidence>
<name>I3IKJ9_9BACT</name>